<dbReference type="PANTHER" id="PTHR44379">
    <property type="entry name" value="OXIDOREDUCTASE WITH IRON-SULFUR SUBUNIT"/>
    <property type="match status" value="1"/>
</dbReference>
<evidence type="ECO:0000256" key="4">
    <source>
        <dbReference type="ARBA" id="ARBA00023014"/>
    </source>
</evidence>
<sequence length="162" mass="17221">MKIPVTLDGEKTLLEALPYEKLINVLRRGGRLSAKCGCGEGVCGACTVCLDGKAVPSCIVPAALARDADIVTLDAFTKTEDYGDIAKGFNKAGIRLCGYCNAGKIFAAQTVLNTAVKPARKLIAEQVSLLSPCCTNTDMLVDGILYAFDFRVQRMGAQKNAK</sequence>
<keyword evidence="1" id="KW-0001">2Fe-2S</keyword>
<dbReference type="Proteomes" id="UP000016412">
    <property type="component" value="Unassembled WGS sequence"/>
</dbReference>
<dbReference type="AlphaFoldDB" id="U1GNX5"/>
<dbReference type="Proteomes" id="UP000016646">
    <property type="component" value="Unassembled WGS sequence"/>
</dbReference>
<proteinExistence type="predicted"/>
<comment type="caution">
    <text evidence="6">The sequence shown here is derived from an EMBL/GenBank/DDBJ whole genome shotgun (WGS) entry which is preliminary data.</text>
</comment>
<keyword evidence="3" id="KW-0408">Iron</keyword>
<dbReference type="InterPro" id="IPR036884">
    <property type="entry name" value="2Fe-2S-bd_dom_sf"/>
</dbReference>
<dbReference type="SUPFAM" id="SSF47741">
    <property type="entry name" value="CO dehydrogenase ISP C-domain like"/>
    <property type="match status" value="1"/>
</dbReference>
<evidence type="ECO:0000313" key="6">
    <source>
        <dbReference type="EMBL" id="ERF59700.1"/>
    </source>
</evidence>
<dbReference type="InterPro" id="IPR036010">
    <property type="entry name" value="2Fe-2S_ferredoxin-like_sf"/>
</dbReference>
<dbReference type="GO" id="GO:0046872">
    <property type="term" value="F:metal ion binding"/>
    <property type="evidence" value="ECO:0007669"/>
    <property type="project" value="UniProtKB-KW"/>
</dbReference>
<dbReference type="Gene3D" id="3.10.20.30">
    <property type="match status" value="1"/>
</dbReference>
<gene>
    <name evidence="7" type="ORF">HMPREF0860_1457</name>
    <name evidence="6" type="ORF">HMPREF1325_0725</name>
</gene>
<dbReference type="PROSITE" id="PS00197">
    <property type="entry name" value="2FE2S_FER_1"/>
    <property type="match status" value="1"/>
</dbReference>
<dbReference type="InterPro" id="IPR051452">
    <property type="entry name" value="Diverse_Oxidoreductases"/>
</dbReference>
<reference evidence="8 9" key="1">
    <citation type="submission" date="2013-08" db="EMBL/GenBank/DDBJ databases">
        <authorList>
            <person name="Durkin A.S."/>
            <person name="Haft D.R."/>
            <person name="McCorrison J."/>
            <person name="Torralba M."/>
            <person name="Gillis M."/>
            <person name="Haft D.H."/>
            <person name="Methe B."/>
            <person name="Sutton G."/>
            <person name="Nelson K.E."/>
        </authorList>
    </citation>
    <scope>NUCLEOTIDE SEQUENCE [LARGE SCALE GENOMIC DNA]</scope>
    <source>
        <strain evidence="7 9">ATCC 35536</strain>
        <strain evidence="6 8">VPI DR56BR1116</strain>
    </source>
</reference>
<keyword evidence="4" id="KW-0411">Iron-sulfur</keyword>
<dbReference type="InterPro" id="IPR001041">
    <property type="entry name" value="2Fe-2S_ferredoxin-type"/>
</dbReference>
<dbReference type="EMBL" id="AUZJ01000061">
    <property type="protein sequence ID" value="ERF59700.1"/>
    <property type="molecule type" value="Genomic_DNA"/>
</dbReference>
<dbReference type="Pfam" id="PF00111">
    <property type="entry name" value="Fer2"/>
    <property type="match status" value="1"/>
</dbReference>
<dbReference type="STRING" id="1125725.HMPREF1325_0725"/>
<evidence type="ECO:0000259" key="5">
    <source>
        <dbReference type="PROSITE" id="PS51085"/>
    </source>
</evidence>
<evidence type="ECO:0000256" key="2">
    <source>
        <dbReference type="ARBA" id="ARBA00022723"/>
    </source>
</evidence>
<dbReference type="PROSITE" id="PS51085">
    <property type="entry name" value="2FE2S_FER_2"/>
    <property type="match status" value="1"/>
</dbReference>
<organism evidence="6 8">
    <name type="scientific">Treponema socranskii subsp. socranskii VPI DR56BR1116 = ATCC 35536</name>
    <dbReference type="NCBI Taxonomy" id="1125725"/>
    <lineage>
        <taxon>Bacteria</taxon>
        <taxon>Pseudomonadati</taxon>
        <taxon>Spirochaetota</taxon>
        <taxon>Spirochaetia</taxon>
        <taxon>Spirochaetales</taxon>
        <taxon>Treponemataceae</taxon>
        <taxon>Treponema</taxon>
    </lineage>
</organism>
<dbReference type="EMBL" id="AVQI01000056">
    <property type="protein sequence ID" value="ERK01486.1"/>
    <property type="molecule type" value="Genomic_DNA"/>
</dbReference>
<protein>
    <submittedName>
        <fullName evidence="6">2Fe-2S iron-sulfur cluster-binding domain protein</fullName>
    </submittedName>
</protein>
<dbReference type="OrthoDB" id="9796880at2"/>
<name>U1GNX5_TRESO</name>
<dbReference type="PANTHER" id="PTHR44379:SF8">
    <property type="entry name" value="XANTHINE DEHYDROGENASE IRON-SULFUR-BINDING SUBUNIT XDHC-RELATED"/>
    <property type="match status" value="1"/>
</dbReference>
<dbReference type="PATRIC" id="fig|1125725.3.peg.2324"/>
<keyword evidence="2" id="KW-0479">Metal-binding</keyword>
<evidence type="ECO:0000256" key="1">
    <source>
        <dbReference type="ARBA" id="ARBA00022714"/>
    </source>
</evidence>
<dbReference type="RefSeq" id="WP_021331307.1">
    <property type="nucleotide sequence ID" value="NZ_AUZJ01000061.1"/>
</dbReference>
<keyword evidence="9" id="KW-1185">Reference proteome</keyword>
<dbReference type="GO" id="GO:0051537">
    <property type="term" value="F:2 iron, 2 sulfur cluster binding"/>
    <property type="evidence" value="ECO:0007669"/>
    <property type="project" value="UniProtKB-KW"/>
</dbReference>
<dbReference type="eggNOG" id="COG2080">
    <property type="taxonomic scope" value="Bacteria"/>
</dbReference>
<accession>U1GNX5</accession>
<evidence type="ECO:0000313" key="9">
    <source>
        <dbReference type="Proteomes" id="UP000016646"/>
    </source>
</evidence>
<evidence type="ECO:0000313" key="7">
    <source>
        <dbReference type="EMBL" id="ERK01486.1"/>
    </source>
</evidence>
<evidence type="ECO:0000256" key="3">
    <source>
        <dbReference type="ARBA" id="ARBA00023004"/>
    </source>
</evidence>
<dbReference type="InterPro" id="IPR006058">
    <property type="entry name" value="2Fe2S_fd_BS"/>
</dbReference>
<dbReference type="SUPFAM" id="SSF54292">
    <property type="entry name" value="2Fe-2S ferredoxin-like"/>
    <property type="match status" value="1"/>
</dbReference>
<feature type="domain" description="2Fe-2S ferredoxin-type" evidence="5">
    <location>
        <begin position="1"/>
        <end position="76"/>
    </location>
</feature>
<evidence type="ECO:0000313" key="8">
    <source>
        <dbReference type="Proteomes" id="UP000016412"/>
    </source>
</evidence>
<dbReference type="InterPro" id="IPR012675">
    <property type="entry name" value="Beta-grasp_dom_sf"/>
</dbReference>